<sequence>MKTAHDLVSAAKNQITEVAVAEAQDACDQADIVIDVREPAEYAAGHIAGAISIPRGVLEFKVNDLPANKGADTNLLVYCKTSGRAALAAQSLEALGYKQVVSIAGGFEAWVEAGKPTVRPHEGVDFG</sequence>
<feature type="domain" description="Rhodanese" evidence="1">
    <location>
        <begin position="27"/>
        <end position="119"/>
    </location>
</feature>
<protein>
    <submittedName>
        <fullName evidence="2">Sulfurtransferase</fullName>
    </submittedName>
</protein>
<dbReference type="Proteomes" id="UP000664554">
    <property type="component" value="Unassembled WGS sequence"/>
</dbReference>
<dbReference type="CDD" id="cd00158">
    <property type="entry name" value="RHOD"/>
    <property type="match status" value="1"/>
</dbReference>
<dbReference type="Gene3D" id="3.40.250.10">
    <property type="entry name" value="Rhodanese-like domain"/>
    <property type="match status" value="1"/>
</dbReference>
<gene>
    <name evidence="2" type="ORF">J3492_04700</name>
</gene>
<dbReference type="PANTHER" id="PTHR45431">
    <property type="entry name" value="RHODANESE-LIKE DOMAIN-CONTAINING PROTEIN 15, CHLOROPLASTIC"/>
    <property type="match status" value="1"/>
</dbReference>
<dbReference type="InterPro" id="IPR036873">
    <property type="entry name" value="Rhodanese-like_dom_sf"/>
</dbReference>
<dbReference type="SMART" id="SM00450">
    <property type="entry name" value="RHOD"/>
    <property type="match status" value="1"/>
</dbReference>
<dbReference type="RefSeq" id="WP_207990422.1">
    <property type="nucleotide sequence ID" value="NZ_JAGBKM010000006.1"/>
</dbReference>
<organism evidence="2 3">
    <name type="scientific">Psychrobacter coccoides</name>
    <dbReference type="NCBI Taxonomy" id="2818440"/>
    <lineage>
        <taxon>Bacteria</taxon>
        <taxon>Pseudomonadati</taxon>
        <taxon>Pseudomonadota</taxon>
        <taxon>Gammaproteobacteria</taxon>
        <taxon>Moraxellales</taxon>
        <taxon>Moraxellaceae</taxon>
        <taxon>Psychrobacter</taxon>
    </lineage>
</organism>
<dbReference type="PANTHER" id="PTHR45431:SF3">
    <property type="entry name" value="RHODANESE-LIKE DOMAIN-CONTAINING PROTEIN 15, CHLOROPLASTIC"/>
    <property type="match status" value="1"/>
</dbReference>
<comment type="caution">
    <text evidence="2">The sequence shown here is derived from an EMBL/GenBank/DDBJ whole genome shotgun (WGS) entry which is preliminary data.</text>
</comment>
<dbReference type="InterPro" id="IPR052367">
    <property type="entry name" value="Thiosulfate_ST/Rhodanese-like"/>
</dbReference>
<dbReference type="EMBL" id="JAGBKM010000006">
    <property type="protein sequence ID" value="MBO1530509.1"/>
    <property type="molecule type" value="Genomic_DNA"/>
</dbReference>
<dbReference type="InterPro" id="IPR001763">
    <property type="entry name" value="Rhodanese-like_dom"/>
</dbReference>
<dbReference type="Pfam" id="PF00581">
    <property type="entry name" value="Rhodanese"/>
    <property type="match status" value="1"/>
</dbReference>
<evidence type="ECO:0000313" key="3">
    <source>
        <dbReference type="Proteomes" id="UP000664554"/>
    </source>
</evidence>
<reference evidence="2 3" key="1">
    <citation type="submission" date="2021-03" db="EMBL/GenBank/DDBJ databases">
        <authorList>
            <person name="Shang D.-D."/>
            <person name="Du Z.-J."/>
            <person name="Chen G.-J."/>
        </authorList>
    </citation>
    <scope>NUCLEOTIDE SEQUENCE [LARGE SCALE GENOMIC DNA]</scope>
    <source>
        <strain evidence="2 3">F1192</strain>
    </source>
</reference>
<accession>A0ABS3NM74</accession>
<evidence type="ECO:0000259" key="1">
    <source>
        <dbReference type="PROSITE" id="PS50206"/>
    </source>
</evidence>
<proteinExistence type="predicted"/>
<name>A0ABS3NM74_9GAMM</name>
<keyword evidence="3" id="KW-1185">Reference proteome</keyword>
<evidence type="ECO:0000313" key="2">
    <source>
        <dbReference type="EMBL" id="MBO1530509.1"/>
    </source>
</evidence>
<dbReference type="SUPFAM" id="SSF52821">
    <property type="entry name" value="Rhodanese/Cell cycle control phosphatase"/>
    <property type="match status" value="1"/>
</dbReference>
<dbReference type="PROSITE" id="PS50206">
    <property type="entry name" value="RHODANESE_3"/>
    <property type="match status" value="1"/>
</dbReference>